<dbReference type="FunFam" id="1.10.3210.10:FF:000001">
    <property type="entry name" value="GTP pyrophosphokinase RelA"/>
    <property type="match status" value="1"/>
</dbReference>
<dbReference type="AlphaFoldDB" id="A0A4P9UTY6"/>
<comment type="similarity">
    <text evidence="5">Belongs to the relA/spoT family.</text>
</comment>
<dbReference type="CDD" id="cd05399">
    <property type="entry name" value="NT_Rel-Spo_like"/>
    <property type="match status" value="1"/>
</dbReference>
<dbReference type="FunFam" id="3.10.20.30:FF:000002">
    <property type="entry name" value="GTP pyrophosphokinase (RelA/SpoT)"/>
    <property type="match status" value="1"/>
</dbReference>
<dbReference type="InterPro" id="IPR004811">
    <property type="entry name" value="RelA/Spo_fam"/>
</dbReference>
<dbReference type="NCBIfam" id="TIGR00691">
    <property type="entry name" value="spoT_relA"/>
    <property type="match status" value="1"/>
</dbReference>
<dbReference type="SUPFAM" id="SSF81271">
    <property type="entry name" value="TGS-like"/>
    <property type="match status" value="1"/>
</dbReference>
<dbReference type="EC" id="3.1.7.2" evidence="3"/>
<evidence type="ECO:0000256" key="2">
    <source>
        <dbReference type="ARBA" id="ARBA00024329"/>
    </source>
</evidence>
<dbReference type="STRING" id="675511.GCA_000341735_03662"/>
<dbReference type="GO" id="GO:0008728">
    <property type="term" value="F:GTP diphosphokinase activity"/>
    <property type="evidence" value="ECO:0007669"/>
    <property type="project" value="TreeGrafter"/>
</dbReference>
<dbReference type="GO" id="GO:0015970">
    <property type="term" value="P:guanosine tetraphosphate biosynthetic process"/>
    <property type="evidence" value="ECO:0007669"/>
    <property type="project" value="UniProtKB-UniPathway"/>
</dbReference>
<accession>A0A4P9UTY6</accession>
<dbReference type="Gene3D" id="1.10.3210.10">
    <property type="entry name" value="Hypothetical protein af1432"/>
    <property type="match status" value="1"/>
</dbReference>
<dbReference type="InterPro" id="IPR002912">
    <property type="entry name" value="ACT_dom"/>
</dbReference>
<comment type="catalytic activity">
    <reaction evidence="4">
        <text>guanosine 3',5'-bis(diphosphate) + H2O = GDP + diphosphate + H(+)</text>
        <dbReference type="Rhea" id="RHEA:14253"/>
        <dbReference type="ChEBI" id="CHEBI:15377"/>
        <dbReference type="ChEBI" id="CHEBI:15378"/>
        <dbReference type="ChEBI" id="CHEBI:33019"/>
        <dbReference type="ChEBI" id="CHEBI:58189"/>
        <dbReference type="ChEBI" id="CHEBI:77828"/>
        <dbReference type="EC" id="3.1.7.2"/>
    </reaction>
</comment>
<sequence length="727" mass="81998">MLQLADSLELERPQDKLIRRLCSTLESYMDQAQINDICRAYQYGAEAHAGQFRKSGEAYICHPIAVAISLAEMRMDAKGIMAALLHDVIEDTHVSKEDLGRLFSMEVAELVDGVTKLSKIDSKSRAEAQAENVRKMFLAMTKDLRVIMVKLADRLHNMQTLGSMPPEKKRRIARETLDIYAPIANRLGMNHIRHQLESLGFKALYPGRHAVLKNAVKKARGNRREIVEIIQNSIKNRLREAGLECEVEGREKNLYSIYQKMLNKKISFADVFDVYAFRILCDQPDTCYRALGIVHNLYNPVPGRFKDYIALSKANGYQSLHTILIGPYGVPIEIQIRTHEMHRMSESGIAAHWLYKSDSDKADSEKTEHAQARANEWLRELLEIHKSAGNSMEFIDNLKIDLYPQEVFVFTPQGGIIKLPRGATIVDFAYAVHTDIGNSCVSARVDKQLVPLQTQLENGLTVEVITTSWARPNPLWLNYVVTAKARSSIRAYLKNFKQQEAINLGRRLLEKELQGMNLQLDTIPSERVNKLLEVLSVNSMDALLEDIGLGNKMPFLVAKRLSQDDISSAVRLDDNEQGVNSPLIIKGTEGMVVTLAKCCRPIPGDSIVGFFNPGRGIVVHHHECRNSSDSRKKQTGWLDVEWSKDTSGEFPAEIRIEILNQRGTLATIAATISEMDSNIENVTVVDQDDRVSVDLITLTVKDRVHLANIMRRLKKLTIVLKITRVKA</sequence>
<comment type="function">
    <text evidence="5">In eubacteria ppGpp (guanosine 3'-diphosphate 5'-diphosphate) is a mediator of the stringent response that coordinates a variety of cellular activities in response to changes in nutritional abundance.</text>
</comment>
<organism evidence="9 10">
    <name type="scientific">Methylotuvimicrobium buryatense</name>
    <name type="common">Methylomicrobium buryatense</name>
    <dbReference type="NCBI Taxonomy" id="95641"/>
    <lineage>
        <taxon>Bacteria</taxon>
        <taxon>Pseudomonadati</taxon>
        <taxon>Pseudomonadota</taxon>
        <taxon>Gammaproteobacteria</taxon>
        <taxon>Methylococcales</taxon>
        <taxon>Methylococcaceae</taxon>
        <taxon>Methylotuvimicrobium</taxon>
    </lineage>
</organism>
<dbReference type="InterPro" id="IPR043519">
    <property type="entry name" value="NT_sf"/>
</dbReference>
<dbReference type="InterPro" id="IPR006674">
    <property type="entry name" value="HD_domain"/>
</dbReference>
<dbReference type="Gene3D" id="3.30.460.10">
    <property type="entry name" value="Beta Polymerase, domain 2"/>
    <property type="match status" value="1"/>
</dbReference>
<evidence type="ECO:0000259" key="6">
    <source>
        <dbReference type="PROSITE" id="PS51671"/>
    </source>
</evidence>
<reference evidence="10" key="1">
    <citation type="journal article" date="2019" name="J. Bacteriol.">
        <title>A Mutagenic Screen Identifies a TonB-Dependent Receptor Required for the Lanthanide Metal Switch in the Type I Methanotroph 'Methylotuvimicrobium buryatense' 5GB1C.</title>
        <authorList>
            <person name="Groom J.D."/>
            <person name="Ford S.M."/>
            <person name="Pesesky M.W."/>
            <person name="Lidstrom M.E."/>
        </authorList>
    </citation>
    <scope>NUCLEOTIDE SEQUENCE [LARGE SCALE GENOMIC DNA]</scope>
    <source>
        <strain evidence="10">5GB1C</strain>
    </source>
</reference>
<dbReference type="SMART" id="SM00954">
    <property type="entry name" value="RelA_SpoT"/>
    <property type="match status" value="1"/>
</dbReference>
<dbReference type="GO" id="GO:0042594">
    <property type="term" value="P:response to starvation"/>
    <property type="evidence" value="ECO:0007669"/>
    <property type="project" value="TreeGrafter"/>
</dbReference>
<gene>
    <name evidence="9" type="ORF">EQU24_18900</name>
</gene>
<dbReference type="CDD" id="cd04876">
    <property type="entry name" value="ACT_RelA-SpoT"/>
    <property type="match status" value="1"/>
</dbReference>
<dbReference type="PROSITE" id="PS51880">
    <property type="entry name" value="TGS"/>
    <property type="match status" value="1"/>
</dbReference>
<protein>
    <recommendedName>
        <fullName evidence="3">guanosine-3',5'-bis(diphosphate) 3'-diphosphatase</fullName>
        <ecNumber evidence="3">3.1.7.2</ecNumber>
    </recommendedName>
</protein>
<feature type="domain" description="HD" evidence="7">
    <location>
        <begin position="59"/>
        <end position="158"/>
    </location>
</feature>
<dbReference type="Pfam" id="PF13328">
    <property type="entry name" value="HD_4"/>
    <property type="match status" value="1"/>
</dbReference>
<dbReference type="InterPro" id="IPR012676">
    <property type="entry name" value="TGS-like"/>
</dbReference>
<dbReference type="PANTHER" id="PTHR21262">
    <property type="entry name" value="GUANOSINE-3',5'-BIS DIPHOSPHATE 3'-PYROPHOSPHOHYDROLASE"/>
    <property type="match status" value="1"/>
</dbReference>
<dbReference type="PROSITE" id="PS51671">
    <property type="entry name" value="ACT"/>
    <property type="match status" value="1"/>
</dbReference>
<dbReference type="SUPFAM" id="SSF109604">
    <property type="entry name" value="HD-domain/PDEase-like"/>
    <property type="match status" value="1"/>
</dbReference>
<evidence type="ECO:0000256" key="1">
    <source>
        <dbReference type="ARBA" id="ARBA00022801"/>
    </source>
</evidence>
<dbReference type="Gene3D" id="3.30.70.260">
    <property type="match status" value="1"/>
</dbReference>
<dbReference type="SUPFAM" id="SSF55021">
    <property type="entry name" value="ACT-like"/>
    <property type="match status" value="1"/>
</dbReference>
<dbReference type="PROSITE" id="PS51831">
    <property type="entry name" value="HD"/>
    <property type="match status" value="1"/>
</dbReference>
<dbReference type="RefSeq" id="WP_017842068.1">
    <property type="nucleotide sequence ID" value="NZ_CP035467.1"/>
</dbReference>
<dbReference type="GO" id="GO:0015949">
    <property type="term" value="P:nucleobase-containing small molecule interconversion"/>
    <property type="evidence" value="ECO:0007669"/>
    <property type="project" value="UniProtKB-ARBA"/>
</dbReference>
<evidence type="ECO:0000256" key="4">
    <source>
        <dbReference type="ARBA" id="ARBA00047968"/>
    </source>
</evidence>
<dbReference type="InterPro" id="IPR033655">
    <property type="entry name" value="TGS_RelA/SpoT"/>
</dbReference>
<dbReference type="OrthoDB" id="9805041at2"/>
<dbReference type="InterPro" id="IPR003607">
    <property type="entry name" value="HD/PDEase_dom"/>
</dbReference>
<dbReference type="SMART" id="SM00471">
    <property type="entry name" value="HDc"/>
    <property type="match status" value="1"/>
</dbReference>
<evidence type="ECO:0000313" key="9">
    <source>
        <dbReference type="EMBL" id="QCW84073.1"/>
    </source>
</evidence>
<dbReference type="CDD" id="cd00077">
    <property type="entry name" value="HDc"/>
    <property type="match status" value="1"/>
</dbReference>
<feature type="domain" description="TGS" evidence="8">
    <location>
        <begin position="405"/>
        <end position="466"/>
    </location>
</feature>
<dbReference type="Pfam" id="PF02824">
    <property type="entry name" value="TGS"/>
    <property type="match status" value="1"/>
</dbReference>
<dbReference type="CDD" id="cd01668">
    <property type="entry name" value="TGS_RSH"/>
    <property type="match status" value="1"/>
</dbReference>
<proteinExistence type="inferred from homology"/>
<keyword evidence="1" id="KW-0378">Hydrolase</keyword>
<evidence type="ECO:0000256" key="3">
    <source>
        <dbReference type="ARBA" id="ARBA00024387"/>
    </source>
</evidence>
<dbReference type="InterPro" id="IPR004095">
    <property type="entry name" value="TGS"/>
</dbReference>
<dbReference type="InterPro" id="IPR045600">
    <property type="entry name" value="RelA/SpoT_AH_RIS"/>
</dbReference>
<dbReference type="Pfam" id="PF19296">
    <property type="entry name" value="RelA_AH_RIS"/>
    <property type="match status" value="1"/>
</dbReference>
<dbReference type="FunFam" id="3.30.460.10:FF:000001">
    <property type="entry name" value="GTP pyrophosphokinase RelA"/>
    <property type="match status" value="1"/>
</dbReference>
<comment type="pathway">
    <text evidence="2">Purine metabolism; ppGpp biosynthesis; ppGpp from GDP: step 1/1.</text>
</comment>
<dbReference type="Proteomes" id="UP000305881">
    <property type="component" value="Chromosome"/>
</dbReference>
<evidence type="ECO:0000259" key="8">
    <source>
        <dbReference type="PROSITE" id="PS51880"/>
    </source>
</evidence>
<feature type="domain" description="ACT" evidence="6">
    <location>
        <begin position="653"/>
        <end position="727"/>
    </location>
</feature>
<evidence type="ECO:0000313" key="10">
    <source>
        <dbReference type="Proteomes" id="UP000305881"/>
    </source>
</evidence>
<dbReference type="InterPro" id="IPR045865">
    <property type="entry name" value="ACT-like_dom_sf"/>
</dbReference>
<dbReference type="Gene3D" id="3.10.20.30">
    <property type="match status" value="1"/>
</dbReference>
<dbReference type="KEGG" id="mbur:EQU24_18900"/>
<dbReference type="Pfam" id="PF04607">
    <property type="entry name" value="RelA_SpoT"/>
    <property type="match status" value="1"/>
</dbReference>
<dbReference type="Pfam" id="PF13291">
    <property type="entry name" value="ACT_4"/>
    <property type="match status" value="1"/>
</dbReference>
<evidence type="ECO:0000259" key="7">
    <source>
        <dbReference type="PROSITE" id="PS51831"/>
    </source>
</evidence>
<dbReference type="UniPathway" id="UPA00908">
    <property type="reaction ID" value="UER00886"/>
</dbReference>
<dbReference type="SUPFAM" id="SSF81301">
    <property type="entry name" value="Nucleotidyltransferase"/>
    <property type="match status" value="1"/>
</dbReference>
<name>A0A4P9UTY6_METBY</name>
<dbReference type="PANTHER" id="PTHR21262:SF36">
    <property type="entry name" value="BIFUNCTIONAL (P)PPGPP SYNTHASE_HYDROLASE SPOT"/>
    <property type="match status" value="1"/>
</dbReference>
<dbReference type="GO" id="GO:0008893">
    <property type="term" value="F:guanosine-3',5'-bis(diphosphate) 3'-diphosphatase activity"/>
    <property type="evidence" value="ECO:0007669"/>
    <property type="project" value="UniProtKB-EC"/>
</dbReference>
<keyword evidence="10" id="KW-1185">Reference proteome</keyword>
<dbReference type="EMBL" id="CP035467">
    <property type="protein sequence ID" value="QCW84073.1"/>
    <property type="molecule type" value="Genomic_DNA"/>
</dbReference>
<dbReference type="GO" id="GO:0005886">
    <property type="term" value="C:plasma membrane"/>
    <property type="evidence" value="ECO:0007669"/>
    <property type="project" value="TreeGrafter"/>
</dbReference>
<dbReference type="InterPro" id="IPR007685">
    <property type="entry name" value="RelA_SpoT"/>
</dbReference>
<dbReference type="InterPro" id="IPR012675">
    <property type="entry name" value="Beta-grasp_dom_sf"/>
</dbReference>
<evidence type="ECO:0000256" key="5">
    <source>
        <dbReference type="RuleBase" id="RU003847"/>
    </source>
</evidence>